<comment type="caution">
    <text evidence="1">The sequence shown here is derived from an EMBL/GenBank/DDBJ whole genome shotgun (WGS) entry which is preliminary data.</text>
</comment>
<accession>A0A8H2Y165</accession>
<dbReference type="EMBL" id="CAJMWS010000363">
    <property type="protein sequence ID" value="CAE6437891.1"/>
    <property type="molecule type" value="Genomic_DNA"/>
</dbReference>
<evidence type="ECO:0000313" key="1">
    <source>
        <dbReference type="EMBL" id="CAE6437891.1"/>
    </source>
</evidence>
<organism evidence="1 2">
    <name type="scientific">Rhizoctonia solani</name>
    <dbReference type="NCBI Taxonomy" id="456999"/>
    <lineage>
        <taxon>Eukaryota</taxon>
        <taxon>Fungi</taxon>
        <taxon>Dikarya</taxon>
        <taxon>Basidiomycota</taxon>
        <taxon>Agaricomycotina</taxon>
        <taxon>Agaricomycetes</taxon>
        <taxon>Cantharellales</taxon>
        <taxon>Ceratobasidiaceae</taxon>
        <taxon>Rhizoctonia</taxon>
    </lineage>
</organism>
<name>A0A8H2Y165_9AGAM</name>
<dbReference type="Gene3D" id="3.80.10.10">
    <property type="entry name" value="Ribonuclease Inhibitor"/>
    <property type="match status" value="1"/>
</dbReference>
<dbReference type="SUPFAM" id="SSF52047">
    <property type="entry name" value="RNI-like"/>
    <property type="match status" value="1"/>
</dbReference>
<dbReference type="InterPro" id="IPR032675">
    <property type="entry name" value="LRR_dom_sf"/>
</dbReference>
<protein>
    <recommendedName>
        <fullName evidence="3">F-box domain-containing protein</fullName>
    </recommendedName>
</protein>
<evidence type="ECO:0008006" key="3">
    <source>
        <dbReference type="Google" id="ProtNLM"/>
    </source>
</evidence>
<dbReference type="Proteomes" id="UP000663846">
    <property type="component" value="Unassembled WGS sequence"/>
</dbReference>
<evidence type="ECO:0000313" key="2">
    <source>
        <dbReference type="Proteomes" id="UP000663846"/>
    </source>
</evidence>
<proteinExistence type="predicted"/>
<sequence>MNKFVRIPELVRITCSYATPADIARLALTCRNLFTRAIPTAWASVSDVSQLLLLFEEATCTVRNDPNGEFMELKLPETLDKTRAARFEFYAPFVKSLEIFQDNDQRISVLNPRSLIEFAHNRDLLPNLKCLELSTIWNRRSNFVFWVNIFASRSLGEVLIISPQDGEVEFPSETLASNLMSALGQRCPNIRALTFTWHHSTPADEEENLLDKYFSCNGTPIHALLAQFTSLTEITGSPALLETPALLALGSLPELRRLEVHYPVDEDIIEPGSTTLPPGSFPKLDKLTLNNIAEHTAEFIWTMPALVAQLRSLEVNFLPPFDDEEETGWTLQSFLPLICTHSPHIKELSIDFDCTSFDANQERYLCDLTETAFEALAKLKLVHLDVLHARMTDDGCIERLVHTWPKIEVLRWPHQPAMVSELSRFAKSLPKLRRLALNIDMGSLPGKLNTSPLVDISHQELRALESNFLGFGNLDGSSAAELYLYLRKLVPNAKLEPLISTYLELDSHPSRQLDLALVTSMNLMESYFSMIRDRHPDDSSLGPVGDIVTSDDSILTKAAVIWNIMRGWTRD</sequence>
<reference evidence="1" key="1">
    <citation type="submission" date="2021-01" db="EMBL/GenBank/DDBJ databases">
        <authorList>
            <person name="Kaushik A."/>
        </authorList>
    </citation>
    <scope>NUCLEOTIDE SEQUENCE</scope>
    <source>
        <strain evidence="1">AG1-1C</strain>
    </source>
</reference>
<gene>
    <name evidence="1" type="ORF">RDB_LOCUS123818</name>
</gene>
<dbReference type="AlphaFoldDB" id="A0A8H2Y165"/>